<organism evidence="2 3">
    <name type="scientific">Elysia chlorotica</name>
    <name type="common">Eastern emerald elysia</name>
    <name type="synonym">Sea slug</name>
    <dbReference type="NCBI Taxonomy" id="188477"/>
    <lineage>
        <taxon>Eukaryota</taxon>
        <taxon>Metazoa</taxon>
        <taxon>Spiralia</taxon>
        <taxon>Lophotrochozoa</taxon>
        <taxon>Mollusca</taxon>
        <taxon>Gastropoda</taxon>
        <taxon>Heterobranchia</taxon>
        <taxon>Euthyneura</taxon>
        <taxon>Panpulmonata</taxon>
        <taxon>Sacoglossa</taxon>
        <taxon>Placobranchoidea</taxon>
        <taxon>Plakobranchidae</taxon>
        <taxon>Elysia</taxon>
    </lineage>
</organism>
<reference evidence="2 3" key="1">
    <citation type="submission" date="2019-01" db="EMBL/GenBank/DDBJ databases">
        <title>A draft genome assembly of the solar-powered sea slug Elysia chlorotica.</title>
        <authorList>
            <person name="Cai H."/>
            <person name="Li Q."/>
            <person name="Fang X."/>
            <person name="Li J."/>
            <person name="Curtis N.E."/>
            <person name="Altenburger A."/>
            <person name="Shibata T."/>
            <person name="Feng M."/>
            <person name="Maeda T."/>
            <person name="Schwartz J.A."/>
            <person name="Shigenobu S."/>
            <person name="Lundholm N."/>
            <person name="Nishiyama T."/>
            <person name="Yang H."/>
            <person name="Hasebe M."/>
            <person name="Li S."/>
            <person name="Pierce S.K."/>
            <person name="Wang J."/>
        </authorList>
    </citation>
    <scope>NUCLEOTIDE SEQUENCE [LARGE SCALE GENOMIC DNA]</scope>
    <source>
        <strain evidence="2">EC2010</strain>
        <tissue evidence="2">Whole organism of an adult</tissue>
    </source>
</reference>
<feature type="compositionally biased region" description="Basic and acidic residues" evidence="1">
    <location>
        <begin position="221"/>
        <end position="242"/>
    </location>
</feature>
<keyword evidence="3" id="KW-1185">Reference proteome</keyword>
<protein>
    <submittedName>
        <fullName evidence="2">Uncharacterized protein</fullName>
    </submittedName>
</protein>
<accession>A0A3S0ZRV3</accession>
<feature type="region of interest" description="Disordered" evidence="1">
    <location>
        <begin position="20"/>
        <end position="116"/>
    </location>
</feature>
<feature type="compositionally biased region" description="Basic and acidic residues" evidence="1">
    <location>
        <begin position="20"/>
        <end position="29"/>
    </location>
</feature>
<dbReference type="Proteomes" id="UP000271974">
    <property type="component" value="Unassembled WGS sequence"/>
</dbReference>
<feature type="compositionally biased region" description="Acidic residues" evidence="1">
    <location>
        <begin position="30"/>
        <end position="47"/>
    </location>
</feature>
<evidence type="ECO:0000256" key="1">
    <source>
        <dbReference type="SAM" id="MobiDB-lite"/>
    </source>
</evidence>
<proteinExistence type="predicted"/>
<comment type="caution">
    <text evidence="2">The sequence shown here is derived from an EMBL/GenBank/DDBJ whole genome shotgun (WGS) entry which is preliminary data.</text>
</comment>
<feature type="compositionally biased region" description="Basic and acidic residues" evidence="1">
    <location>
        <begin position="71"/>
        <end position="82"/>
    </location>
</feature>
<feature type="region of interest" description="Disordered" evidence="1">
    <location>
        <begin position="170"/>
        <end position="242"/>
    </location>
</feature>
<evidence type="ECO:0000313" key="2">
    <source>
        <dbReference type="EMBL" id="RUS81221.1"/>
    </source>
</evidence>
<gene>
    <name evidence="2" type="ORF">EGW08_011015</name>
</gene>
<evidence type="ECO:0000313" key="3">
    <source>
        <dbReference type="Proteomes" id="UP000271974"/>
    </source>
</evidence>
<dbReference type="EMBL" id="RQTK01000349">
    <property type="protein sequence ID" value="RUS81221.1"/>
    <property type="molecule type" value="Genomic_DNA"/>
</dbReference>
<feature type="compositionally biased region" description="Acidic residues" evidence="1">
    <location>
        <begin position="183"/>
        <end position="202"/>
    </location>
</feature>
<sequence length="242" mass="26141">MTAQGVVLDQGNIFFRHLVETSPKNKEDDVSSDGGDDDDDFSDNDGGDENRDNRTPICTTGIEKVGVASRFQDHNGYHRRDGEDGEGADQFRESVDACTSHGKTGVPNTGHAPADQAEGRVDEAVSNAAVLDIGQGRTSPSQEASRVVAVSSDQLMNNLKKTLCEFKSDLSPAVTETLTLSDDKDDDGREDSDEADDEDDEDRLPGLARAHLSYSDSQDGEVTHRDEERNAATERDPGGLEL</sequence>
<name>A0A3S0ZRV3_ELYCH</name>
<dbReference type="AlphaFoldDB" id="A0A3S0ZRV3"/>
<feature type="non-terminal residue" evidence="2">
    <location>
        <position position="242"/>
    </location>
</feature>